<organism evidence="2 3">
    <name type="scientific">Trapa incisa</name>
    <dbReference type="NCBI Taxonomy" id="236973"/>
    <lineage>
        <taxon>Eukaryota</taxon>
        <taxon>Viridiplantae</taxon>
        <taxon>Streptophyta</taxon>
        <taxon>Embryophyta</taxon>
        <taxon>Tracheophyta</taxon>
        <taxon>Spermatophyta</taxon>
        <taxon>Magnoliopsida</taxon>
        <taxon>eudicotyledons</taxon>
        <taxon>Gunneridae</taxon>
        <taxon>Pentapetalae</taxon>
        <taxon>rosids</taxon>
        <taxon>malvids</taxon>
        <taxon>Myrtales</taxon>
        <taxon>Lythraceae</taxon>
        <taxon>Trapa</taxon>
    </lineage>
</organism>
<comment type="caution">
    <text evidence="2">The sequence shown here is derived from an EMBL/GenBank/DDBJ whole genome shotgun (WGS) entry which is preliminary data.</text>
</comment>
<gene>
    <name evidence="2" type="ORF">SAY87_022072</name>
</gene>
<dbReference type="AlphaFoldDB" id="A0AAN7PSY5"/>
<dbReference type="PANTHER" id="PTHR35687">
    <property type="entry name" value="OS07G0516700 PROTEIN"/>
    <property type="match status" value="1"/>
</dbReference>
<sequence length="134" mass="15451">MQASIPSSIKSWKEGGGRDNMGHMIRGPYAYAKMENDDPEERRHRRAQFLIYKVLQRVSEAETGRSPRPAAFFGVRLCKLRVKLGKRLKRSRKKVASMASKARNAACKRIMKQIKDLQSLPHFFLLHVKQNISK</sequence>
<evidence type="ECO:0000256" key="1">
    <source>
        <dbReference type="SAM" id="MobiDB-lite"/>
    </source>
</evidence>
<evidence type="ECO:0000313" key="3">
    <source>
        <dbReference type="Proteomes" id="UP001345219"/>
    </source>
</evidence>
<accession>A0AAN7PSY5</accession>
<keyword evidence="3" id="KW-1185">Reference proteome</keyword>
<evidence type="ECO:0000313" key="2">
    <source>
        <dbReference type="EMBL" id="KAK4753274.1"/>
    </source>
</evidence>
<dbReference type="PANTHER" id="PTHR35687:SF1">
    <property type="entry name" value="OS07G0516700 PROTEIN"/>
    <property type="match status" value="1"/>
</dbReference>
<feature type="compositionally biased region" description="Basic and acidic residues" evidence="1">
    <location>
        <begin position="11"/>
        <end position="21"/>
    </location>
</feature>
<feature type="region of interest" description="Disordered" evidence="1">
    <location>
        <begin position="1"/>
        <end position="21"/>
    </location>
</feature>
<reference evidence="2 3" key="1">
    <citation type="journal article" date="2023" name="Hortic Res">
        <title>Pangenome of water caltrop reveals structural variations and asymmetric subgenome divergence after allopolyploidization.</title>
        <authorList>
            <person name="Zhang X."/>
            <person name="Chen Y."/>
            <person name="Wang L."/>
            <person name="Yuan Y."/>
            <person name="Fang M."/>
            <person name="Shi L."/>
            <person name="Lu R."/>
            <person name="Comes H.P."/>
            <person name="Ma Y."/>
            <person name="Chen Y."/>
            <person name="Huang G."/>
            <person name="Zhou Y."/>
            <person name="Zheng Z."/>
            <person name="Qiu Y."/>
        </authorList>
    </citation>
    <scope>NUCLEOTIDE SEQUENCE [LARGE SCALE GENOMIC DNA]</scope>
    <source>
        <tissue evidence="2">Roots</tissue>
    </source>
</reference>
<feature type="compositionally biased region" description="Polar residues" evidence="1">
    <location>
        <begin position="1"/>
        <end position="10"/>
    </location>
</feature>
<protein>
    <submittedName>
        <fullName evidence="2">Uncharacterized protein</fullName>
    </submittedName>
</protein>
<dbReference type="EMBL" id="JAXIOK010000016">
    <property type="protein sequence ID" value="KAK4753274.1"/>
    <property type="molecule type" value="Genomic_DNA"/>
</dbReference>
<name>A0AAN7PSY5_9MYRT</name>
<proteinExistence type="predicted"/>
<dbReference type="Proteomes" id="UP001345219">
    <property type="component" value="Chromosome 16"/>
</dbReference>